<dbReference type="Proteomes" id="UP000187404">
    <property type="component" value="Unassembled WGS sequence"/>
</dbReference>
<dbReference type="STRING" id="1261640.BHK98_03830"/>
<sequence>MITSKKEILPEYLFLVIERGLPKFVHKYLTTINLQIDTLNNFEIEYHESVEEQRKIVEMQRKVQEAIEAEEREIEKLKAIKSFYMKNLFVEQRK</sequence>
<organism evidence="3 4">
    <name type="scientific">Hornefia porci</name>
    <dbReference type="NCBI Taxonomy" id="2652292"/>
    <lineage>
        <taxon>Bacteria</taxon>
        <taxon>Bacillati</taxon>
        <taxon>Bacillota</taxon>
        <taxon>Clostridia</taxon>
        <taxon>Peptostreptococcales</taxon>
        <taxon>Anaerovoracaceae</taxon>
        <taxon>Hornefia</taxon>
    </lineage>
</organism>
<dbReference type="Gene3D" id="1.10.287.1120">
    <property type="entry name" value="Bipartite methylase S protein"/>
    <property type="match status" value="1"/>
</dbReference>
<dbReference type="AlphaFoldDB" id="A0A1Q9JGF1"/>
<evidence type="ECO:0000313" key="4">
    <source>
        <dbReference type="Proteomes" id="UP000187404"/>
    </source>
</evidence>
<dbReference type="SUPFAM" id="SSF116734">
    <property type="entry name" value="DNA methylase specificity domain"/>
    <property type="match status" value="1"/>
</dbReference>
<reference evidence="3 4" key="1">
    <citation type="journal article" date="2016" name="Appl. Environ. Microbiol.">
        <title>Function and Phylogeny of Bacterial Butyryl Coenzyme A:Acetate Transferases and Their Diversity in the Proximal Colon of Swine.</title>
        <authorList>
            <person name="Trachsel J."/>
            <person name="Bayles D.O."/>
            <person name="Looft T."/>
            <person name="Levine U.Y."/>
            <person name="Allen H.K."/>
        </authorList>
    </citation>
    <scope>NUCLEOTIDE SEQUENCE [LARGE SCALE GENOMIC DNA]</scope>
    <source>
        <strain evidence="3 4">68-3-10</strain>
    </source>
</reference>
<keyword evidence="4" id="KW-1185">Reference proteome</keyword>
<comment type="caution">
    <text evidence="3">The sequence shown here is derived from an EMBL/GenBank/DDBJ whole genome shotgun (WGS) entry which is preliminary data.</text>
</comment>
<dbReference type="InterPro" id="IPR000055">
    <property type="entry name" value="Restrct_endonuc_typeI_TRD"/>
</dbReference>
<gene>
    <name evidence="3" type="ORF">BHK98_03830</name>
</gene>
<dbReference type="Pfam" id="PF01420">
    <property type="entry name" value="Methylase_S"/>
    <property type="match status" value="1"/>
</dbReference>
<evidence type="ECO:0000259" key="2">
    <source>
        <dbReference type="Pfam" id="PF01420"/>
    </source>
</evidence>
<accession>A0A1Q9JGF1</accession>
<evidence type="ECO:0000313" key="3">
    <source>
        <dbReference type="EMBL" id="OLR55269.1"/>
    </source>
</evidence>
<proteinExistence type="predicted"/>
<dbReference type="EMBL" id="MJIE01000001">
    <property type="protein sequence ID" value="OLR55269.1"/>
    <property type="molecule type" value="Genomic_DNA"/>
</dbReference>
<protein>
    <recommendedName>
        <fullName evidence="2">Type I restriction modification DNA specificity domain-containing protein</fullName>
    </recommendedName>
</protein>
<name>A0A1Q9JGF1_9FIRM</name>
<feature type="domain" description="Type I restriction modification DNA specificity" evidence="2">
    <location>
        <begin position="4"/>
        <end position="78"/>
    </location>
</feature>
<feature type="coiled-coil region" evidence="1">
    <location>
        <begin position="49"/>
        <end position="87"/>
    </location>
</feature>
<dbReference type="GO" id="GO:0003677">
    <property type="term" value="F:DNA binding"/>
    <property type="evidence" value="ECO:0007669"/>
    <property type="project" value="InterPro"/>
</dbReference>
<evidence type="ECO:0000256" key="1">
    <source>
        <dbReference type="SAM" id="Coils"/>
    </source>
</evidence>
<keyword evidence="1" id="KW-0175">Coiled coil</keyword>